<evidence type="ECO:0000256" key="3">
    <source>
        <dbReference type="ARBA" id="ARBA00022692"/>
    </source>
</evidence>
<feature type="domain" description="EamA" evidence="7">
    <location>
        <begin position="181"/>
        <end position="312"/>
    </location>
</feature>
<name>A0ABT0D9Q7_9HYPH</name>
<evidence type="ECO:0000256" key="4">
    <source>
        <dbReference type="ARBA" id="ARBA00022989"/>
    </source>
</evidence>
<feature type="transmembrane region" description="Helical" evidence="6">
    <location>
        <begin position="61"/>
        <end position="82"/>
    </location>
</feature>
<reference evidence="8 9" key="1">
    <citation type="submission" date="2022-04" db="EMBL/GenBank/DDBJ databases">
        <authorList>
            <person name="Grouzdev D.S."/>
            <person name="Pantiukh K.S."/>
            <person name="Krutkina M.S."/>
        </authorList>
    </citation>
    <scope>NUCLEOTIDE SEQUENCE [LARGE SCALE GENOMIC DNA]</scope>
    <source>
        <strain evidence="8 9">6x-1</strain>
    </source>
</reference>
<feature type="transmembrane region" description="Helical" evidence="6">
    <location>
        <begin position="298"/>
        <end position="316"/>
    </location>
</feature>
<evidence type="ECO:0000256" key="5">
    <source>
        <dbReference type="ARBA" id="ARBA00023136"/>
    </source>
</evidence>
<accession>A0ABT0D9Q7</accession>
<dbReference type="InterPro" id="IPR000620">
    <property type="entry name" value="EamA_dom"/>
</dbReference>
<feature type="transmembrane region" description="Helical" evidence="6">
    <location>
        <begin position="21"/>
        <end position="41"/>
    </location>
</feature>
<comment type="caution">
    <text evidence="8">The sequence shown here is derived from an EMBL/GenBank/DDBJ whole genome shotgun (WGS) entry which is preliminary data.</text>
</comment>
<dbReference type="Pfam" id="PF00892">
    <property type="entry name" value="EamA"/>
    <property type="match status" value="2"/>
</dbReference>
<dbReference type="EMBL" id="JALKCH010000004">
    <property type="protein sequence ID" value="MCK0196694.1"/>
    <property type="molecule type" value="Genomic_DNA"/>
</dbReference>
<comment type="subcellular location">
    <subcellularLocation>
        <location evidence="1">Cell membrane</location>
        <topology evidence="1">Multi-pass membrane protein</topology>
    </subcellularLocation>
</comment>
<feature type="transmembrane region" description="Helical" evidence="6">
    <location>
        <begin position="272"/>
        <end position="292"/>
    </location>
</feature>
<dbReference type="InterPro" id="IPR051258">
    <property type="entry name" value="Diverse_Substrate_Transporter"/>
</dbReference>
<dbReference type="PANTHER" id="PTHR42920:SF5">
    <property type="entry name" value="EAMA DOMAIN-CONTAINING PROTEIN"/>
    <property type="match status" value="1"/>
</dbReference>
<feature type="transmembrane region" description="Helical" evidence="6">
    <location>
        <begin position="124"/>
        <end position="146"/>
    </location>
</feature>
<sequence>MSSDSAATSGDRATSGPAPSAPALPLAGYGLALAGATLFAAKSVIVKIAYAAGIDAETLLALRMGLSLPFYLVIGLLAAGRVVRQGGRLPRGMALAKAAGVGMLGYWFSSYADFLGLTYISASFARLILFTYPLFVVLFGAVLFGLPVRRRALVAFAVAYAGLALIFAENLSVSGTDTVRGTVLVLMAAVSFALYQLCARPLIAGMGAPIFTCIAMTAAAMVALGQFLALRPVSALAVDGRMWAIGLTLALGATVLPSFLMNAALQRISAQANATIGTISPVVTMVLAVLLLGESVTGVELAGALVVVASIGWYTLADSRR</sequence>
<dbReference type="PANTHER" id="PTHR42920">
    <property type="entry name" value="OS03G0707200 PROTEIN-RELATED"/>
    <property type="match status" value="1"/>
</dbReference>
<keyword evidence="4 6" id="KW-1133">Transmembrane helix</keyword>
<feature type="transmembrane region" description="Helical" evidence="6">
    <location>
        <begin position="94"/>
        <end position="112"/>
    </location>
</feature>
<keyword evidence="2" id="KW-1003">Cell membrane</keyword>
<evidence type="ECO:0000256" key="6">
    <source>
        <dbReference type="SAM" id="Phobius"/>
    </source>
</evidence>
<keyword evidence="5 6" id="KW-0472">Membrane</keyword>
<evidence type="ECO:0000256" key="2">
    <source>
        <dbReference type="ARBA" id="ARBA00022475"/>
    </source>
</evidence>
<evidence type="ECO:0000256" key="1">
    <source>
        <dbReference type="ARBA" id="ARBA00004651"/>
    </source>
</evidence>
<dbReference type="InterPro" id="IPR037185">
    <property type="entry name" value="EmrE-like"/>
</dbReference>
<organism evidence="8 9">
    <name type="scientific">Ancylobacter crimeensis</name>
    <dbReference type="NCBI Taxonomy" id="2579147"/>
    <lineage>
        <taxon>Bacteria</taxon>
        <taxon>Pseudomonadati</taxon>
        <taxon>Pseudomonadota</taxon>
        <taxon>Alphaproteobacteria</taxon>
        <taxon>Hyphomicrobiales</taxon>
        <taxon>Xanthobacteraceae</taxon>
        <taxon>Ancylobacter</taxon>
    </lineage>
</organism>
<feature type="transmembrane region" description="Helical" evidence="6">
    <location>
        <begin position="242"/>
        <end position="260"/>
    </location>
</feature>
<feature type="domain" description="EamA" evidence="7">
    <location>
        <begin position="27"/>
        <end position="167"/>
    </location>
</feature>
<evidence type="ECO:0000313" key="8">
    <source>
        <dbReference type="EMBL" id="MCK0196694.1"/>
    </source>
</evidence>
<feature type="transmembrane region" description="Helical" evidence="6">
    <location>
        <begin position="153"/>
        <end position="173"/>
    </location>
</feature>
<keyword evidence="9" id="KW-1185">Reference proteome</keyword>
<feature type="transmembrane region" description="Helical" evidence="6">
    <location>
        <begin position="210"/>
        <end position="230"/>
    </location>
</feature>
<keyword evidence="3 6" id="KW-0812">Transmembrane</keyword>
<gene>
    <name evidence="8" type="ORF">MWN34_07170</name>
</gene>
<dbReference type="Proteomes" id="UP001203284">
    <property type="component" value="Unassembled WGS sequence"/>
</dbReference>
<protein>
    <submittedName>
        <fullName evidence="8">DMT family transporter</fullName>
    </submittedName>
</protein>
<evidence type="ECO:0000313" key="9">
    <source>
        <dbReference type="Proteomes" id="UP001203284"/>
    </source>
</evidence>
<feature type="transmembrane region" description="Helical" evidence="6">
    <location>
        <begin position="179"/>
        <end position="198"/>
    </location>
</feature>
<dbReference type="SUPFAM" id="SSF103481">
    <property type="entry name" value="Multidrug resistance efflux transporter EmrE"/>
    <property type="match status" value="2"/>
</dbReference>
<evidence type="ECO:0000259" key="7">
    <source>
        <dbReference type="Pfam" id="PF00892"/>
    </source>
</evidence>
<dbReference type="RefSeq" id="WP_247028031.1">
    <property type="nucleotide sequence ID" value="NZ_JALKCH010000004.1"/>
</dbReference>
<proteinExistence type="predicted"/>